<sequence length="131" mass="13699">MRLAGLLVVGEGLAGAALAIRSMTRPPNGSSALELVVAATAPALLAIAAGAALYRGRWWPRTPVTITQILLAPLAVANTFSTPLGLLPLITVALILIGLYSPPSNRWMNHAYDLTPPPAPMPFRLGGNQIE</sequence>
<keyword evidence="3" id="KW-1185">Reference proteome</keyword>
<proteinExistence type="predicted"/>
<name>A0A386ZF13_9NOCA</name>
<feature type="transmembrane region" description="Helical" evidence="1">
    <location>
        <begin position="75"/>
        <end position="100"/>
    </location>
</feature>
<keyword evidence="1" id="KW-0812">Transmembrane</keyword>
<evidence type="ECO:0008006" key="4">
    <source>
        <dbReference type="Google" id="ProtNLM"/>
    </source>
</evidence>
<keyword evidence="1" id="KW-1133">Transmembrane helix</keyword>
<dbReference type="KEGG" id="nyu:D7D52_15760"/>
<feature type="transmembrane region" description="Helical" evidence="1">
    <location>
        <begin position="35"/>
        <end position="54"/>
    </location>
</feature>
<organism evidence="2 3">
    <name type="scientific">Nocardia yunnanensis</name>
    <dbReference type="NCBI Taxonomy" id="2382165"/>
    <lineage>
        <taxon>Bacteria</taxon>
        <taxon>Bacillati</taxon>
        <taxon>Actinomycetota</taxon>
        <taxon>Actinomycetes</taxon>
        <taxon>Mycobacteriales</taxon>
        <taxon>Nocardiaceae</taxon>
        <taxon>Nocardia</taxon>
    </lineage>
</organism>
<reference evidence="2 3" key="1">
    <citation type="submission" date="2018-09" db="EMBL/GenBank/DDBJ databases">
        <title>Nocardia yunnanensis sp. nov., an actinomycete isolated from a soil sample.</title>
        <authorList>
            <person name="Zhang J."/>
        </authorList>
    </citation>
    <scope>NUCLEOTIDE SEQUENCE [LARGE SCALE GENOMIC DNA]</scope>
    <source>
        <strain evidence="2 3">CFHS0054</strain>
    </source>
</reference>
<evidence type="ECO:0000313" key="2">
    <source>
        <dbReference type="EMBL" id="AYF75079.1"/>
    </source>
</evidence>
<dbReference type="EMBL" id="CP032568">
    <property type="protein sequence ID" value="AYF75079.1"/>
    <property type="molecule type" value="Genomic_DNA"/>
</dbReference>
<evidence type="ECO:0000313" key="3">
    <source>
        <dbReference type="Proteomes" id="UP000267164"/>
    </source>
</evidence>
<evidence type="ECO:0000256" key="1">
    <source>
        <dbReference type="SAM" id="Phobius"/>
    </source>
</evidence>
<dbReference type="AlphaFoldDB" id="A0A386ZF13"/>
<dbReference type="Proteomes" id="UP000267164">
    <property type="component" value="Chromosome"/>
</dbReference>
<keyword evidence="1" id="KW-0472">Membrane</keyword>
<accession>A0A386ZF13</accession>
<protein>
    <recommendedName>
        <fullName evidence="4">Integral membrane protein</fullName>
    </recommendedName>
</protein>
<gene>
    <name evidence="2" type="ORF">D7D52_15760</name>
</gene>
<dbReference type="OrthoDB" id="4350592at2"/>